<gene>
    <name evidence="3" type="ORF">PENTCL1PPCAC_22582</name>
</gene>
<feature type="compositionally biased region" description="Basic and acidic residues" evidence="2">
    <location>
        <begin position="635"/>
        <end position="644"/>
    </location>
</feature>
<protein>
    <submittedName>
        <fullName evidence="3">Uncharacterized protein</fullName>
    </submittedName>
</protein>
<comment type="caution">
    <text evidence="3">The sequence shown here is derived from an EMBL/GenBank/DDBJ whole genome shotgun (WGS) entry which is preliminary data.</text>
</comment>
<feature type="compositionally biased region" description="Basic and acidic residues" evidence="2">
    <location>
        <begin position="407"/>
        <end position="426"/>
    </location>
</feature>
<organism evidence="3 4">
    <name type="scientific">Pristionchus entomophagus</name>
    <dbReference type="NCBI Taxonomy" id="358040"/>
    <lineage>
        <taxon>Eukaryota</taxon>
        <taxon>Metazoa</taxon>
        <taxon>Ecdysozoa</taxon>
        <taxon>Nematoda</taxon>
        <taxon>Chromadorea</taxon>
        <taxon>Rhabditida</taxon>
        <taxon>Rhabditina</taxon>
        <taxon>Diplogasteromorpha</taxon>
        <taxon>Diplogasteroidea</taxon>
        <taxon>Neodiplogasteridae</taxon>
        <taxon>Pristionchus</taxon>
    </lineage>
</organism>
<feature type="compositionally biased region" description="Acidic residues" evidence="2">
    <location>
        <begin position="297"/>
        <end position="326"/>
    </location>
</feature>
<keyword evidence="1" id="KW-0175">Coiled coil</keyword>
<feature type="compositionally biased region" description="Acidic residues" evidence="2">
    <location>
        <begin position="467"/>
        <end position="478"/>
    </location>
</feature>
<dbReference type="AlphaFoldDB" id="A0AAV5U1G3"/>
<dbReference type="Proteomes" id="UP001432027">
    <property type="component" value="Unassembled WGS sequence"/>
</dbReference>
<name>A0AAV5U1G3_9BILA</name>
<feature type="region of interest" description="Disordered" evidence="2">
    <location>
        <begin position="283"/>
        <end position="326"/>
    </location>
</feature>
<reference evidence="3" key="1">
    <citation type="submission" date="2023-10" db="EMBL/GenBank/DDBJ databases">
        <title>Genome assembly of Pristionchus species.</title>
        <authorList>
            <person name="Yoshida K."/>
            <person name="Sommer R.J."/>
        </authorList>
    </citation>
    <scope>NUCLEOTIDE SEQUENCE</scope>
    <source>
        <strain evidence="3">RS0144</strain>
    </source>
</reference>
<feature type="region of interest" description="Disordered" evidence="2">
    <location>
        <begin position="15"/>
        <end position="85"/>
    </location>
</feature>
<evidence type="ECO:0000313" key="4">
    <source>
        <dbReference type="Proteomes" id="UP001432027"/>
    </source>
</evidence>
<keyword evidence="4" id="KW-1185">Reference proteome</keyword>
<accession>A0AAV5U1G3</accession>
<feature type="compositionally biased region" description="Basic and acidic residues" evidence="2">
    <location>
        <begin position="437"/>
        <end position="454"/>
    </location>
</feature>
<feature type="compositionally biased region" description="Polar residues" evidence="2">
    <location>
        <begin position="19"/>
        <end position="28"/>
    </location>
</feature>
<evidence type="ECO:0000256" key="1">
    <source>
        <dbReference type="SAM" id="Coils"/>
    </source>
</evidence>
<evidence type="ECO:0000313" key="3">
    <source>
        <dbReference type="EMBL" id="GMT00408.1"/>
    </source>
</evidence>
<feature type="compositionally biased region" description="Acidic residues" evidence="2">
    <location>
        <begin position="537"/>
        <end position="577"/>
    </location>
</feature>
<feature type="compositionally biased region" description="Gly residues" evidence="2">
    <location>
        <begin position="613"/>
        <end position="634"/>
    </location>
</feature>
<evidence type="ECO:0000256" key="2">
    <source>
        <dbReference type="SAM" id="MobiDB-lite"/>
    </source>
</evidence>
<feature type="region of interest" description="Disordered" evidence="2">
    <location>
        <begin position="365"/>
        <end position="455"/>
    </location>
</feature>
<feature type="compositionally biased region" description="Basic residues" evidence="2">
    <location>
        <begin position="62"/>
        <end position="83"/>
    </location>
</feature>
<feature type="region of interest" description="Disordered" evidence="2">
    <location>
        <begin position="467"/>
        <end position="516"/>
    </location>
</feature>
<sequence length="644" mass="72013">MAEIGGSSTDVSASILANAGNSPSTSNDSIKEGALKRPLNIEDTAAVKKKKSAEELASTSKGRNKGIKKVMKDEKKKRKRKSKLKYDRASLLAHRDKLMERLGELENREMALTDKAEERLMKREDAFRDALLECQNALNQGELSGEEDEESVMTSLDIHIPQWPSLDVHVNEFAIDRLYSIQHQGEGVSMTYDILNDIITKVKLIEPTIGLPTENDKMEMDRLLVAVNWQIREAVKERRFDHLTKNLEDFPGIDPSLLPEKEATVKMENGVFEQVVGRVIEACGGDGGDGKEIEVINLDDDDDEEIEKEEDDDDELNEEEDEYDEDIAREDEQDLRLLGMMDNPPSTIEVADDETMTENEMIPIETANDLHNHESMADEAKEEKDRSDSREGKEMMEGGTSTNSPTVDRDERMNDLEKIDDIHLETVADSAEIEEVAMERSGENGGERETHDGQMEMNAFVADTIVLDDDDEEEEEVQDITMESTRRKETPVVFPDLIEEDHKVIGPPKSTPMTSEEALRVKNIECQKWVNKLTSDPVDEKEEEEEPQKEKSDEEEVEGEGEEKDDEIECIQDDFEWDSVSHSGLRPRHLKMAENGEEEEGEGEEEERREGRGGGGGKGGGGRGGGGGGGGGEGRSGRKKDEGG</sequence>
<feature type="compositionally biased region" description="Basic and acidic residues" evidence="2">
    <location>
        <begin position="368"/>
        <end position="396"/>
    </location>
</feature>
<feature type="compositionally biased region" description="Acidic residues" evidence="2">
    <location>
        <begin position="595"/>
        <end position="605"/>
    </location>
</feature>
<dbReference type="EMBL" id="BTSX01000005">
    <property type="protein sequence ID" value="GMT00408.1"/>
    <property type="molecule type" value="Genomic_DNA"/>
</dbReference>
<proteinExistence type="predicted"/>
<feature type="coiled-coil region" evidence="1">
    <location>
        <begin position="88"/>
        <end position="115"/>
    </location>
</feature>
<feature type="non-terminal residue" evidence="3">
    <location>
        <position position="644"/>
    </location>
</feature>
<feature type="region of interest" description="Disordered" evidence="2">
    <location>
        <begin position="529"/>
        <end position="644"/>
    </location>
</feature>